<proteinExistence type="predicted"/>
<dbReference type="EMBL" id="JARBJD010000252">
    <property type="protein sequence ID" value="KAK2945645.1"/>
    <property type="molecule type" value="Genomic_DNA"/>
</dbReference>
<comment type="caution">
    <text evidence="1">The sequence shown here is derived from an EMBL/GenBank/DDBJ whole genome shotgun (WGS) entry which is preliminary data.</text>
</comment>
<dbReference type="PANTHER" id="PTHR15615:SF108">
    <property type="entry name" value="PROTEIN CNPPD1"/>
    <property type="match status" value="1"/>
</dbReference>
<keyword evidence="2" id="KW-1185">Reference proteome</keyword>
<dbReference type="Pfam" id="PF08613">
    <property type="entry name" value="Cyclin"/>
    <property type="match status" value="1"/>
</dbReference>
<dbReference type="PANTHER" id="PTHR15615">
    <property type="match status" value="1"/>
</dbReference>
<name>A0ABQ9X1T8_9EUKA</name>
<evidence type="ECO:0000313" key="1">
    <source>
        <dbReference type="EMBL" id="KAK2945645.1"/>
    </source>
</evidence>
<reference evidence="1 2" key="1">
    <citation type="journal article" date="2022" name="bioRxiv">
        <title>Genomics of Preaxostyla Flagellates Illuminates Evolutionary Transitions and the Path Towards Mitochondrial Loss.</title>
        <authorList>
            <person name="Novak L.V.F."/>
            <person name="Treitli S.C."/>
            <person name="Pyrih J."/>
            <person name="Halakuc P."/>
            <person name="Pipaliya S.V."/>
            <person name="Vacek V."/>
            <person name="Brzon O."/>
            <person name="Soukal P."/>
            <person name="Eme L."/>
            <person name="Dacks J.B."/>
            <person name="Karnkowska A."/>
            <person name="Elias M."/>
            <person name="Hampl V."/>
        </authorList>
    </citation>
    <scope>NUCLEOTIDE SEQUENCE [LARGE SCALE GENOMIC DNA]</scope>
    <source>
        <strain evidence="1">NAU3</strain>
        <tissue evidence="1">Gut</tissue>
    </source>
</reference>
<sequence>MSLMPPPNCSFVDELNQTNPFIAQHHGAELTDSQLPNLCIPSPSPSPSVQSSDVTQNYPSQFSASTTFSSRGLHRLGVFLTRNVIFTLTNLGTISNTSISTPNDPESASQPFVDSNVIYRSIVWIFHKLIYTAQLTDQEIVFSVALVERIFKLSLEKSPHLTSLTPTRDNFGTILVCAIMLATKFLRDKPFTNQCWADALSIPLTTINTSEQLVCNFLGFDVTVSPTSLGQHFNTFVLLA</sequence>
<organism evidence="1 2">
    <name type="scientific">Blattamonas nauphoetae</name>
    <dbReference type="NCBI Taxonomy" id="2049346"/>
    <lineage>
        <taxon>Eukaryota</taxon>
        <taxon>Metamonada</taxon>
        <taxon>Preaxostyla</taxon>
        <taxon>Oxymonadida</taxon>
        <taxon>Blattamonas</taxon>
    </lineage>
</organism>
<dbReference type="Gene3D" id="1.10.472.10">
    <property type="entry name" value="Cyclin-like"/>
    <property type="match status" value="1"/>
</dbReference>
<accession>A0ABQ9X1T8</accession>
<protein>
    <recommendedName>
        <fullName evidence="3">Cyclin N-terminal domain-containing protein</fullName>
    </recommendedName>
</protein>
<dbReference type="InterPro" id="IPR013922">
    <property type="entry name" value="Cyclin_PHO80-like"/>
</dbReference>
<evidence type="ECO:0000313" key="2">
    <source>
        <dbReference type="Proteomes" id="UP001281761"/>
    </source>
</evidence>
<gene>
    <name evidence="1" type="ORF">BLNAU_19442</name>
</gene>
<evidence type="ECO:0008006" key="3">
    <source>
        <dbReference type="Google" id="ProtNLM"/>
    </source>
</evidence>
<dbReference type="CDD" id="cd20557">
    <property type="entry name" value="CYCLIN_ScPCL1-like"/>
    <property type="match status" value="1"/>
</dbReference>
<dbReference type="Proteomes" id="UP001281761">
    <property type="component" value="Unassembled WGS sequence"/>
</dbReference>